<dbReference type="Proteomes" id="UP000240419">
    <property type="component" value="Unassembled WGS sequence"/>
</dbReference>
<keyword evidence="2" id="KW-1185">Reference proteome</keyword>
<sequence length="158" mass="18261">MLQFMVEKLNQQLHMHGMISDIVLRSDHSLLEESEEQEVLITFSEAEDEKQPKATIHLFSLEEEDSCEIEVEIDYPYSLQDEEIQQLWTQAKSLVAECSLTEKRRFVEPGKQAEANVLLDYHFVVQLPQTEAEEMAFAETLARFSADLGMLVKLVIKK</sequence>
<comment type="caution">
    <text evidence="1">The sequence shown here is derived from an EMBL/GenBank/DDBJ whole genome shotgun (WGS) entry which is preliminary data.</text>
</comment>
<organism evidence="1 2">
    <name type="scientific">Brevibacillus fortis</name>
    <dbReference type="NCBI Taxonomy" id="2126352"/>
    <lineage>
        <taxon>Bacteria</taxon>
        <taxon>Bacillati</taxon>
        <taxon>Bacillota</taxon>
        <taxon>Bacilli</taxon>
        <taxon>Bacillales</taxon>
        <taxon>Paenibacillaceae</taxon>
        <taxon>Brevibacillus</taxon>
    </lineage>
</organism>
<dbReference type="EMBL" id="PXZM01000006">
    <property type="protein sequence ID" value="PSJ98644.1"/>
    <property type="molecule type" value="Genomic_DNA"/>
</dbReference>
<evidence type="ECO:0000313" key="1">
    <source>
        <dbReference type="EMBL" id="PSJ98644.1"/>
    </source>
</evidence>
<proteinExistence type="predicted"/>
<reference evidence="1 2" key="1">
    <citation type="submission" date="2018-03" db="EMBL/GenBank/DDBJ databases">
        <title>Brevisbacillus phylogenomics.</title>
        <authorList>
            <person name="Dunlap C."/>
        </authorList>
    </citation>
    <scope>NUCLEOTIDE SEQUENCE [LARGE SCALE GENOMIC DNA]</scope>
    <source>
        <strain evidence="1 2">NRRL NRS-1210</strain>
    </source>
</reference>
<dbReference type="RefSeq" id="WP_106837933.1">
    <property type="nucleotide sequence ID" value="NZ_JBCNIW010000026.1"/>
</dbReference>
<name>A0A2P7VHD8_9BACL</name>
<evidence type="ECO:0000313" key="2">
    <source>
        <dbReference type="Proteomes" id="UP000240419"/>
    </source>
</evidence>
<accession>A0A2P7VHD8</accession>
<gene>
    <name evidence="1" type="ORF">C7R93_05910</name>
</gene>
<dbReference type="AlphaFoldDB" id="A0A2P7VHD8"/>
<dbReference type="OrthoDB" id="2472714at2"/>
<protein>
    <submittedName>
        <fullName evidence="1">Uncharacterized protein</fullName>
    </submittedName>
</protein>